<sequence>MWRKDGLGELYLYAPKDKQTDSLCNDPKSVCDADYGLSIGRGSFVFAPGSWTHVRQTVTLNTPGQQDGCFTLEVNGNTVIDRNDVYYRGAPLSSSLPSSVPSNVDSRKTTPKTTGSHTSATSATSPARIHQPQPSDSGDLFGPGGLLGGILKRANQEVVISEETDGKQQSLRLTTSNADTVPNGNVDNGDNYNPENSGLPLLGNTLQGHSTTSDQPPGFIGLFFSTFFGGHEKQYASPKDQLRWLAISSFLASAISASPLPLGDGMNKIEIRNAPDQFSSHESIHNTRMVYTPRAPTKYTVDVGYSIRFEGDRLEYWSLYFGKDILEAIPGKDSRTWDPRTQALVPNHRHSDLEQMGDLGSSYQHHWLGKANFENESEALGIFQKLGSKEVNELIKMPPASTIGGLSLDYGRLVLEHLKKEGHIEDDVMKRYMESYKVGYRRVSENRFGVVWDPPA</sequence>
<dbReference type="Pfam" id="PF21294">
    <property type="entry name" value="Polysacc_lyase_14"/>
    <property type="match status" value="1"/>
</dbReference>
<dbReference type="GO" id="GO:0016829">
    <property type="term" value="F:lyase activity"/>
    <property type="evidence" value="ECO:0007669"/>
    <property type="project" value="UniProtKB-KW"/>
</dbReference>
<name>A0A1Q3EL93_LENED</name>
<dbReference type="STRING" id="5353.A0A1Q3EL93"/>
<reference evidence="3 4" key="2">
    <citation type="submission" date="2017-02" db="EMBL/GenBank/DDBJ databases">
        <title>A genome survey and senescence transcriptome analysis in Lentinula edodes.</title>
        <authorList>
            <person name="Sakamoto Y."/>
            <person name="Nakade K."/>
            <person name="Sato S."/>
            <person name="Yoshida Y."/>
            <person name="Miyazaki K."/>
            <person name="Natsume S."/>
            <person name="Konno N."/>
        </authorList>
    </citation>
    <scope>NUCLEOTIDE SEQUENCE [LARGE SCALE GENOMIC DNA]</scope>
    <source>
        <strain evidence="3 4">NBRC 111202</strain>
    </source>
</reference>
<keyword evidence="3" id="KW-0456">Lyase</keyword>
<comment type="caution">
    <text evidence="3">The sequence shown here is derived from an EMBL/GenBank/DDBJ whole genome shotgun (WGS) entry which is preliminary data.</text>
</comment>
<keyword evidence="4" id="KW-1185">Reference proteome</keyword>
<dbReference type="PANTHER" id="PTHR40124">
    <property type="match status" value="1"/>
</dbReference>
<dbReference type="Gene3D" id="2.60.120.200">
    <property type="match status" value="1"/>
</dbReference>
<protein>
    <submittedName>
        <fullName evidence="3">Polysaccharide lyase family 14 protein</fullName>
    </submittedName>
</protein>
<evidence type="ECO:0000259" key="2">
    <source>
        <dbReference type="Pfam" id="PF21294"/>
    </source>
</evidence>
<feature type="region of interest" description="Disordered" evidence="1">
    <location>
        <begin position="161"/>
        <end position="186"/>
    </location>
</feature>
<reference evidence="3 4" key="1">
    <citation type="submission" date="2016-08" db="EMBL/GenBank/DDBJ databases">
        <authorList>
            <consortium name="Lentinula edodes genome sequencing consortium"/>
            <person name="Sakamoto Y."/>
            <person name="Nakade K."/>
            <person name="Sato S."/>
            <person name="Yoshida Y."/>
            <person name="Miyazaki K."/>
            <person name="Natsume S."/>
            <person name="Konno N."/>
        </authorList>
    </citation>
    <scope>NUCLEOTIDE SEQUENCE [LARGE SCALE GENOMIC DNA]</scope>
    <source>
        <strain evidence="3 4">NBRC 111202</strain>
    </source>
</reference>
<dbReference type="PANTHER" id="PTHR40124:SF1">
    <property type="entry name" value="DISAGGREGATASE RELATED REPEAT PROTEIN"/>
    <property type="match status" value="1"/>
</dbReference>
<dbReference type="EMBL" id="BDGU01000537">
    <property type="protein sequence ID" value="GAW07951.1"/>
    <property type="molecule type" value="Genomic_DNA"/>
</dbReference>
<gene>
    <name evidence="3" type="ORF">LENED_009981</name>
</gene>
<feature type="compositionally biased region" description="Low complexity" evidence="1">
    <location>
        <begin position="92"/>
        <end position="102"/>
    </location>
</feature>
<evidence type="ECO:0000313" key="3">
    <source>
        <dbReference type="EMBL" id="GAW07951.1"/>
    </source>
</evidence>
<dbReference type="InterPro" id="IPR048958">
    <property type="entry name" value="Polysacc_lyase_14"/>
</dbReference>
<dbReference type="Proteomes" id="UP000188533">
    <property type="component" value="Unassembled WGS sequence"/>
</dbReference>
<dbReference type="AlphaFoldDB" id="A0A1Q3EL93"/>
<feature type="region of interest" description="Disordered" evidence="1">
    <location>
        <begin position="92"/>
        <end position="144"/>
    </location>
</feature>
<feature type="domain" description="Polysaccharide lyase 14" evidence="2">
    <location>
        <begin position="1"/>
        <end position="89"/>
    </location>
</feature>
<evidence type="ECO:0000313" key="4">
    <source>
        <dbReference type="Proteomes" id="UP000188533"/>
    </source>
</evidence>
<accession>A0A1Q3EL93</accession>
<feature type="compositionally biased region" description="Low complexity" evidence="1">
    <location>
        <begin position="113"/>
        <end position="127"/>
    </location>
</feature>
<evidence type="ECO:0000256" key="1">
    <source>
        <dbReference type="SAM" id="MobiDB-lite"/>
    </source>
</evidence>
<organism evidence="3 4">
    <name type="scientific">Lentinula edodes</name>
    <name type="common">Shiitake mushroom</name>
    <name type="synonym">Lentinus edodes</name>
    <dbReference type="NCBI Taxonomy" id="5353"/>
    <lineage>
        <taxon>Eukaryota</taxon>
        <taxon>Fungi</taxon>
        <taxon>Dikarya</taxon>
        <taxon>Basidiomycota</taxon>
        <taxon>Agaricomycotina</taxon>
        <taxon>Agaricomycetes</taxon>
        <taxon>Agaricomycetidae</taxon>
        <taxon>Agaricales</taxon>
        <taxon>Marasmiineae</taxon>
        <taxon>Omphalotaceae</taxon>
        <taxon>Lentinula</taxon>
    </lineage>
</organism>
<proteinExistence type="predicted"/>
<feature type="compositionally biased region" description="Polar residues" evidence="1">
    <location>
        <begin position="167"/>
        <end position="186"/>
    </location>
</feature>